<organism evidence="4 5">
    <name type="scientific">Paenibacillus aurantiacus</name>
    <dbReference type="NCBI Taxonomy" id="1936118"/>
    <lineage>
        <taxon>Bacteria</taxon>
        <taxon>Bacillati</taxon>
        <taxon>Bacillota</taxon>
        <taxon>Bacilli</taxon>
        <taxon>Bacillales</taxon>
        <taxon>Paenibacillaceae</taxon>
        <taxon>Paenibacillus</taxon>
    </lineage>
</organism>
<dbReference type="SUPFAM" id="SSF52499">
    <property type="entry name" value="Isochorismatase-like hydrolases"/>
    <property type="match status" value="1"/>
</dbReference>
<dbReference type="GO" id="GO:0016787">
    <property type="term" value="F:hydrolase activity"/>
    <property type="evidence" value="ECO:0007669"/>
    <property type="project" value="UniProtKB-KW"/>
</dbReference>
<dbReference type="EMBL" id="JBHMDO010000024">
    <property type="protein sequence ID" value="MFB9327162.1"/>
    <property type="molecule type" value="Genomic_DNA"/>
</dbReference>
<name>A0ABV5KPL2_9BACL</name>
<evidence type="ECO:0000313" key="4">
    <source>
        <dbReference type="EMBL" id="MFB9327162.1"/>
    </source>
</evidence>
<feature type="domain" description="Isochorismatase-like" evidence="3">
    <location>
        <begin position="4"/>
        <end position="140"/>
    </location>
</feature>
<evidence type="ECO:0000313" key="5">
    <source>
        <dbReference type="Proteomes" id="UP001589747"/>
    </source>
</evidence>
<gene>
    <name evidence="4" type="ORF">ACFFSY_14640</name>
</gene>
<dbReference type="InterPro" id="IPR050272">
    <property type="entry name" value="Isochorismatase-like_hydrls"/>
</dbReference>
<protein>
    <submittedName>
        <fullName evidence="4">Cysteine hydrolase family protein</fullName>
    </submittedName>
</protein>
<dbReference type="InterPro" id="IPR036380">
    <property type="entry name" value="Isochorismatase-like_sf"/>
</dbReference>
<comment type="caution">
    <text evidence="4">The sequence shown here is derived from an EMBL/GenBank/DDBJ whole genome shotgun (WGS) entry which is preliminary data.</text>
</comment>
<dbReference type="PANTHER" id="PTHR43540">
    <property type="entry name" value="PEROXYUREIDOACRYLATE/UREIDOACRYLATE AMIDOHYDROLASE-RELATED"/>
    <property type="match status" value="1"/>
</dbReference>
<evidence type="ECO:0000256" key="1">
    <source>
        <dbReference type="ARBA" id="ARBA00006336"/>
    </source>
</evidence>
<proteinExistence type="inferred from homology"/>
<reference evidence="4 5" key="1">
    <citation type="submission" date="2024-09" db="EMBL/GenBank/DDBJ databases">
        <authorList>
            <person name="Sun Q."/>
            <person name="Mori K."/>
        </authorList>
    </citation>
    <scope>NUCLEOTIDE SEQUENCE [LARGE SCALE GENOMIC DNA]</scope>
    <source>
        <strain evidence="4 5">TISTR 2452</strain>
    </source>
</reference>
<keyword evidence="5" id="KW-1185">Reference proteome</keyword>
<dbReference type="Proteomes" id="UP001589747">
    <property type="component" value="Unassembled WGS sequence"/>
</dbReference>
<evidence type="ECO:0000259" key="3">
    <source>
        <dbReference type="Pfam" id="PF00857"/>
    </source>
</evidence>
<keyword evidence="2 4" id="KW-0378">Hydrolase</keyword>
<dbReference type="PANTHER" id="PTHR43540:SF6">
    <property type="entry name" value="ISOCHORISMATASE-LIKE DOMAIN-CONTAINING PROTEIN"/>
    <property type="match status" value="1"/>
</dbReference>
<dbReference type="Gene3D" id="3.40.50.850">
    <property type="entry name" value="Isochorismatase-like"/>
    <property type="match status" value="1"/>
</dbReference>
<dbReference type="Pfam" id="PF00857">
    <property type="entry name" value="Isochorismatase"/>
    <property type="match status" value="1"/>
</dbReference>
<evidence type="ECO:0000256" key="2">
    <source>
        <dbReference type="ARBA" id="ARBA00022801"/>
    </source>
</evidence>
<comment type="similarity">
    <text evidence="1">Belongs to the isochorismatase family.</text>
</comment>
<accession>A0ABV5KPL2</accession>
<dbReference type="InterPro" id="IPR000868">
    <property type="entry name" value="Isochorismatase-like_dom"/>
</dbReference>
<sequence length="167" mass="18769">MRIALLIVDMQHLFVKEAPVYPDLSHACQHINYAARLLRDSGHLVVHVQDMEDAPHVTPEQIGIIDEITRAEGDRYIEKMWSNAFWNTDLEQLLAEQSVGLVIVAGFAAEHCITFTFNGARERGFKAAVLQNGVLGEKPDSVSIVARDRTLISYPVIEYLAQLSRLE</sequence>
<dbReference type="RefSeq" id="WP_377495184.1">
    <property type="nucleotide sequence ID" value="NZ_JBHMDO010000024.1"/>
</dbReference>